<reference evidence="2 3" key="1">
    <citation type="journal article" date="2015" name="Nature">
        <title>rRNA introns, odd ribosomes, and small enigmatic genomes across a large radiation of phyla.</title>
        <authorList>
            <person name="Brown C.T."/>
            <person name="Hug L.A."/>
            <person name="Thomas B.C."/>
            <person name="Sharon I."/>
            <person name="Castelle C.J."/>
            <person name="Singh A."/>
            <person name="Wilkins M.J."/>
            <person name="Williams K.H."/>
            <person name="Banfield J.F."/>
        </authorList>
    </citation>
    <scope>NUCLEOTIDE SEQUENCE [LARGE SCALE GENOMIC DNA]</scope>
</reference>
<dbReference type="SUPFAM" id="SSF109604">
    <property type="entry name" value="HD-domain/PDEase-like"/>
    <property type="match status" value="1"/>
</dbReference>
<evidence type="ECO:0000313" key="2">
    <source>
        <dbReference type="EMBL" id="KKS17528.1"/>
    </source>
</evidence>
<dbReference type="Gene3D" id="1.10.3210.10">
    <property type="entry name" value="Hypothetical protein af1432"/>
    <property type="match status" value="1"/>
</dbReference>
<dbReference type="Proteomes" id="UP000034163">
    <property type="component" value="Unassembled WGS sequence"/>
</dbReference>
<proteinExistence type="predicted"/>
<comment type="caution">
    <text evidence="2">The sequence shown here is derived from an EMBL/GenBank/DDBJ whole genome shotgun (WGS) entry which is preliminary data.</text>
</comment>
<accession>A0A0G0ZWP0</accession>
<evidence type="ECO:0000313" key="3">
    <source>
        <dbReference type="Proteomes" id="UP000034163"/>
    </source>
</evidence>
<dbReference type="InterPro" id="IPR006674">
    <property type="entry name" value="HD_domain"/>
</dbReference>
<gene>
    <name evidence="2" type="ORF">UU72_C0001G0012</name>
</gene>
<dbReference type="AlphaFoldDB" id="A0A0G0ZWP0"/>
<feature type="domain" description="HD/PDEase" evidence="1">
    <location>
        <begin position="22"/>
        <end position="145"/>
    </location>
</feature>
<evidence type="ECO:0000259" key="1">
    <source>
        <dbReference type="SMART" id="SM00471"/>
    </source>
</evidence>
<sequence>MNQQTLEQIRTEAVKRMASAHGSQHNLNHVYNVVKSAMQMSHSYDIDKNLLEAICYVHDLTYTEYYPGIATYVFEGKYIASILDKYLDQFNIDSREKGIIINACKRHPHSYPFKVLNRNTDLYTKILQDADTLDMFSDERVDNSVFTKNLKWIPVKRLMRVVRLRYINFFLNIPQI</sequence>
<dbReference type="Pfam" id="PF01966">
    <property type="entry name" value="HD"/>
    <property type="match status" value="1"/>
</dbReference>
<name>A0A0G0ZWP0_UNCKA</name>
<organism evidence="2 3">
    <name type="scientific">candidate division WWE3 bacterium GW2011_GWB1_41_6</name>
    <dbReference type="NCBI Taxonomy" id="1619112"/>
    <lineage>
        <taxon>Bacteria</taxon>
        <taxon>Katanobacteria</taxon>
    </lineage>
</organism>
<dbReference type="SMART" id="SM00471">
    <property type="entry name" value="HDc"/>
    <property type="match status" value="1"/>
</dbReference>
<protein>
    <recommendedName>
        <fullName evidence="1">HD/PDEase domain-containing protein</fullName>
    </recommendedName>
</protein>
<dbReference type="InterPro" id="IPR003607">
    <property type="entry name" value="HD/PDEase_dom"/>
</dbReference>
<dbReference type="EMBL" id="LCBS01000001">
    <property type="protein sequence ID" value="KKS17528.1"/>
    <property type="molecule type" value="Genomic_DNA"/>
</dbReference>